<dbReference type="Proteomes" id="UP000557739">
    <property type="component" value="Unassembled WGS sequence"/>
</dbReference>
<evidence type="ECO:0000313" key="2">
    <source>
        <dbReference type="Proteomes" id="UP000557739"/>
    </source>
</evidence>
<reference evidence="1 2" key="1">
    <citation type="submission" date="2020-08" db="EMBL/GenBank/DDBJ databases">
        <title>Genomic Encyclopedia of Type Strains, Phase IV (KMG-IV): sequencing the most valuable type-strain genomes for metagenomic binning, comparative biology and taxonomic classification.</title>
        <authorList>
            <person name="Goeker M."/>
        </authorList>
    </citation>
    <scope>NUCLEOTIDE SEQUENCE [LARGE SCALE GENOMIC DNA]</scope>
    <source>
        <strain evidence="1 2">DSM 27244</strain>
    </source>
</reference>
<dbReference type="RefSeq" id="WP_184028781.1">
    <property type="nucleotide sequence ID" value="NZ_JACIJJ010000003.1"/>
</dbReference>
<proteinExistence type="predicted"/>
<organism evidence="1 2">
    <name type="scientific">Sphingomonas yantingensis</name>
    <dbReference type="NCBI Taxonomy" id="1241761"/>
    <lineage>
        <taxon>Bacteria</taxon>
        <taxon>Pseudomonadati</taxon>
        <taxon>Pseudomonadota</taxon>
        <taxon>Alphaproteobacteria</taxon>
        <taxon>Sphingomonadales</taxon>
        <taxon>Sphingomonadaceae</taxon>
        <taxon>Sphingomonas</taxon>
    </lineage>
</organism>
<accession>A0A7W9EJZ6</accession>
<dbReference type="EMBL" id="JACIJJ010000003">
    <property type="protein sequence ID" value="MBB5699136.1"/>
    <property type="molecule type" value="Genomic_DNA"/>
</dbReference>
<keyword evidence="2" id="KW-1185">Reference proteome</keyword>
<name>A0A7W9EJZ6_9SPHN</name>
<comment type="caution">
    <text evidence="1">The sequence shown here is derived from an EMBL/GenBank/DDBJ whole genome shotgun (WGS) entry which is preliminary data.</text>
</comment>
<sequence>MDSAAVRVAVEASGRLITCSRGDGTAALRARQSRGLVIELPLASAVIGGQLRVFRQRRSSDPSTGSTAILDAIRAEGIGPERNGQLASLDLDHRT</sequence>
<gene>
    <name evidence="1" type="ORF">FHR19_002491</name>
</gene>
<evidence type="ECO:0000313" key="1">
    <source>
        <dbReference type="EMBL" id="MBB5699136.1"/>
    </source>
</evidence>
<protein>
    <submittedName>
        <fullName evidence="1">Uncharacterized protein</fullName>
    </submittedName>
</protein>
<dbReference type="AlphaFoldDB" id="A0A7W9EJZ6"/>